<reference evidence="6" key="1">
    <citation type="submission" date="2018-06" db="EMBL/GenBank/DDBJ databases">
        <authorList>
            <person name="Zhirakovskaya E."/>
        </authorList>
    </citation>
    <scope>NUCLEOTIDE SEQUENCE</scope>
</reference>
<accession>A0A3B0STB9</accession>
<dbReference type="PANTHER" id="PTHR12899">
    <property type="entry name" value="39S RIBOSOMAL PROTEIN L18, MITOCHONDRIAL"/>
    <property type="match status" value="1"/>
</dbReference>
<dbReference type="SUPFAM" id="SSF53137">
    <property type="entry name" value="Translational machinery components"/>
    <property type="match status" value="1"/>
</dbReference>
<name>A0A3B0STB9_9ZZZZ</name>
<evidence type="ECO:0000256" key="5">
    <source>
        <dbReference type="ARBA" id="ARBA00023274"/>
    </source>
</evidence>
<comment type="similarity">
    <text evidence="1">Belongs to the universal ribosomal protein uL18 family.</text>
</comment>
<dbReference type="NCBIfam" id="TIGR00060">
    <property type="entry name" value="L18_bact"/>
    <property type="match status" value="1"/>
</dbReference>
<organism evidence="6">
    <name type="scientific">hydrothermal vent metagenome</name>
    <dbReference type="NCBI Taxonomy" id="652676"/>
    <lineage>
        <taxon>unclassified sequences</taxon>
        <taxon>metagenomes</taxon>
        <taxon>ecological metagenomes</taxon>
    </lineage>
</organism>
<keyword evidence="2" id="KW-0699">rRNA-binding</keyword>
<sequence>MRGTRTDARRRRHFRVRKSVRGTESRPRLAVFRSNKHIYAQIIDDEAGATIASASSKESAVGGNTLTLETATEVGKLVGARAQDAGISKVVFDRGGFKYHGRIKALAEAARESGLDF</sequence>
<keyword evidence="4 6" id="KW-0689">Ribosomal protein</keyword>
<proteinExistence type="inferred from homology"/>
<dbReference type="FunFam" id="3.30.420.100:FF:000001">
    <property type="entry name" value="50S ribosomal protein L18"/>
    <property type="match status" value="1"/>
</dbReference>
<dbReference type="CDD" id="cd00432">
    <property type="entry name" value="Ribosomal_L18_L5e"/>
    <property type="match status" value="1"/>
</dbReference>
<dbReference type="HAMAP" id="MF_01337_B">
    <property type="entry name" value="Ribosomal_uL18_B"/>
    <property type="match status" value="1"/>
</dbReference>
<keyword evidence="5" id="KW-0687">Ribonucleoprotein</keyword>
<gene>
    <name evidence="6" type="ORF">MNBD_ACTINO01-1677</name>
</gene>
<dbReference type="Gene3D" id="3.30.420.100">
    <property type="match status" value="1"/>
</dbReference>
<keyword evidence="3" id="KW-0694">RNA-binding</keyword>
<evidence type="ECO:0000256" key="2">
    <source>
        <dbReference type="ARBA" id="ARBA00022730"/>
    </source>
</evidence>
<dbReference type="Pfam" id="PF00861">
    <property type="entry name" value="Ribosomal_L18p"/>
    <property type="match status" value="1"/>
</dbReference>
<dbReference type="InterPro" id="IPR004389">
    <property type="entry name" value="Ribosomal_uL18_bac-type"/>
</dbReference>
<dbReference type="EMBL" id="UOEI01000634">
    <property type="protein sequence ID" value="VAW08748.1"/>
    <property type="molecule type" value="Genomic_DNA"/>
</dbReference>
<dbReference type="GO" id="GO:0006412">
    <property type="term" value="P:translation"/>
    <property type="evidence" value="ECO:0007669"/>
    <property type="project" value="InterPro"/>
</dbReference>
<evidence type="ECO:0000256" key="1">
    <source>
        <dbReference type="ARBA" id="ARBA00007116"/>
    </source>
</evidence>
<dbReference type="GO" id="GO:0022625">
    <property type="term" value="C:cytosolic large ribosomal subunit"/>
    <property type="evidence" value="ECO:0007669"/>
    <property type="project" value="TreeGrafter"/>
</dbReference>
<dbReference type="GO" id="GO:0003735">
    <property type="term" value="F:structural constituent of ribosome"/>
    <property type="evidence" value="ECO:0007669"/>
    <property type="project" value="InterPro"/>
</dbReference>
<evidence type="ECO:0000256" key="3">
    <source>
        <dbReference type="ARBA" id="ARBA00022884"/>
    </source>
</evidence>
<dbReference type="PANTHER" id="PTHR12899:SF3">
    <property type="entry name" value="LARGE RIBOSOMAL SUBUNIT PROTEIN UL18M"/>
    <property type="match status" value="1"/>
</dbReference>
<protein>
    <submittedName>
        <fullName evidence="6">LSU ribosomal protein L18p (L5e)</fullName>
    </submittedName>
</protein>
<evidence type="ECO:0000256" key="4">
    <source>
        <dbReference type="ARBA" id="ARBA00022980"/>
    </source>
</evidence>
<dbReference type="GO" id="GO:0008097">
    <property type="term" value="F:5S rRNA binding"/>
    <property type="evidence" value="ECO:0007669"/>
    <property type="project" value="TreeGrafter"/>
</dbReference>
<evidence type="ECO:0000313" key="6">
    <source>
        <dbReference type="EMBL" id="VAW08748.1"/>
    </source>
</evidence>
<dbReference type="InterPro" id="IPR057268">
    <property type="entry name" value="Ribosomal_L18"/>
</dbReference>
<dbReference type="AlphaFoldDB" id="A0A3B0STB9"/>
<dbReference type="InterPro" id="IPR005484">
    <property type="entry name" value="Ribosomal_uL18_bac/plant/anim"/>
</dbReference>